<dbReference type="EMBL" id="BGPR01016244">
    <property type="protein sequence ID" value="GBN72337.1"/>
    <property type="molecule type" value="Genomic_DNA"/>
</dbReference>
<evidence type="ECO:0000313" key="1">
    <source>
        <dbReference type="EMBL" id="GBN72337.1"/>
    </source>
</evidence>
<sequence length="300" mass="33743">MSAFVESPAAEGGRGFSHCFASLSKPLKSKTREAPDCDSPVPDCVGLYIAVEKYLVSQQSNPSTRSIIFLRLYAFTSQARHSKQTRHEISFIWPRLTLSPRKYPVLQQTNPRHEIHFHLARSTLTVQVPSLTGKQSVTRSISVWSPALALSPVQYQSYSKQPSALLRSTFIWPRLYLYPEAASLAASNFTRSDTTRRALQRLDHGNTDDCSVMEMNIGNRAKRVQVRAPVISRTAFLKRRREESADIYIVYGNDRDNAPGGGRIIAVDKSWPSSRMAFDNIPNSDCEILGVKLLLQHCPY</sequence>
<keyword evidence="2" id="KW-1185">Reference proteome</keyword>
<gene>
    <name evidence="1" type="ORF">AVEN_159549_1</name>
</gene>
<name>A0A4Y2R994_ARAVE</name>
<reference evidence="1 2" key="1">
    <citation type="journal article" date="2019" name="Sci. Rep.">
        <title>Orb-weaving spider Araneus ventricosus genome elucidates the spidroin gene catalogue.</title>
        <authorList>
            <person name="Kono N."/>
            <person name="Nakamura H."/>
            <person name="Ohtoshi R."/>
            <person name="Moran D.A.P."/>
            <person name="Shinohara A."/>
            <person name="Yoshida Y."/>
            <person name="Fujiwara M."/>
            <person name="Mori M."/>
            <person name="Tomita M."/>
            <person name="Arakawa K."/>
        </authorList>
    </citation>
    <scope>NUCLEOTIDE SEQUENCE [LARGE SCALE GENOMIC DNA]</scope>
</reference>
<comment type="caution">
    <text evidence="1">The sequence shown here is derived from an EMBL/GenBank/DDBJ whole genome shotgun (WGS) entry which is preliminary data.</text>
</comment>
<accession>A0A4Y2R994</accession>
<proteinExistence type="predicted"/>
<protein>
    <submittedName>
        <fullName evidence="1">Uncharacterized protein</fullName>
    </submittedName>
</protein>
<evidence type="ECO:0000313" key="2">
    <source>
        <dbReference type="Proteomes" id="UP000499080"/>
    </source>
</evidence>
<organism evidence="1 2">
    <name type="scientific">Araneus ventricosus</name>
    <name type="common">Orbweaver spider</name>
    <name type="synonym">Epeira ventricosa</name>
    <dbReference type="NCBI Taxonomy" id="182803"/>
    <lineage>
        <taxon>Eukaryota</taxon>
        <taxon>Metazoa</taxon>
        <taxon>Ecdysozoa</taxon>
        <taxon>Arthropoda</taxon>
        <taxon>Chelicerata</taxon>
        <taxon>Arachnida</taxon>
        <taxon>Araneae</taxon>
        <taxon>Araneomorphae</taxon>
        <taxon>Entelegynae</taxon>
        <taxon>Araneoidea</taxon>
        <taxon>Araneidae</taxon>
        <taxon>Araneus</taxon>
    </lineage>
</organism>
<dbReference type="Proteomes" id="UP000499080">
    <property type="component" value="Unassembled WGS sequence"/>
</dbReference>
<dbReference type="AlphaFoldDB" id="A0A4Y2R994"/>